<organism evidence="1 2">
    <name type="scientific">Bartonella choladocola</name>
    <dbReference type="NCBI Taxonomy" id="2750995"/>
    <lineage>
        <taxon>Bacteria</taxon>
        <taxon>Pseudomonadati</taxon>
        <taxon>Pseudomonadota</taxon>
        <taxon>Alphaproteobacteria</taxon>
        <taxon>Hyphomicrobiales</taxon>
        <taxon>Bartonellaceae</taxon>
        <taxon>Bartonella</taxon>
    </lineage>
</organism>
<keyword evidence="2" id="KW-1185">Reference proteome</keyword>
<dbReference type="RefSeq" id="WP_149866682.1">
    <property type="nucleotide sequence ID" value="NZ_CAXUOT020000003.1"/>
</dbReference>
<dbReference type="EMBL" id="CP015625">
    <property type="protein sequence ID" value="AQT47959.1"/>
    <property type="molecule type" value="Genomic_DNA"/>
</dbReference>
<dbReference type="KEGG" id="bapi:BBC0122_018640"/>
<name>A0A1U9MJR3_9HYPH</name>
<dbReference type="Proteomes" id="UP000189632">
    <property type="component" value="Chromosome"/>
</dbReference>
<sequence>MPKLIWAIPILLCFCGCVSLYKFSPELQSKWQGHDISEMNARLGTGEIATKDNGERYYYWRRVMHHQTNGMTKMGSCELRVFVDNHDRILRLDNYTQGMNCIFYTGLLK</sequence>
<evidence type="ECO:0000313" key="1">
    <source>
        <dbReference type="EMBL" id="AQT47959.1"/>
    </source>
</evidence>
<protein>
    <submittedName>
        <fullName evidence="1">Uncharacterized protein</fullName>
    </submittedName>
</protein>
<dbReference type="OrthoDB" id="7927006at2"/>
<dbReference type="AlphaFoldDB" id="A0A1U9MJR3"/>
<evidence type="ECO:0000313" key="2">
    <source>
        <dbReference type="Proteomes" id="UP000189632"/>
    </source>
</evidence>
<accession>A0A1U9MJR3</accession>
<gene>
    <name evidence="1" type="ORF">BBC0122_018640</name>
</gene>
<proteinExistence type="predicted"/>
<reference evidence="1 2" key="1">
    <citation type="submission" date="2016-11" db="EMBL/GenBank/DDBJ databases">
        <title>Comparative genomics of Bartonella apis.</title>
        <authorList>
            <person name="Engel P."/>
        </authorList>
    </citation>
    <scope>NUCLEOTIDE SEQUENCE [LARGE SCALE GENOMIC DNA]</scope>
    <source>
        <strain evidence="1 2">BBC0122</strain>
    </source>
</reference>